<dbReference type="Gene3D" id="3.30.200.20">
    <property type="entry name" value="Phosphorylase Kinase, domain 1"/>
    <property type="match status" value="1"/>
</dbReference>
<evidence type="ECO:0000313" key="7">
    <source>
        <dbReference type="Proteomes" id="UP000325577"/>
    </source>
</evidence>
<keyword evidence="4" id="KW-0472">Membrane</keyword>
<gene>
    <name evidence="6" type="ORF">F0562_007011</name>
</gene>
<dbReference type="SUPFAM" id="SSF51110">
    <property type="entry name" value="alpha-D-mannose-specific plant lectins"/>
    <property type="match status" value="1"/>
</dbReference>
<dbReference type="Pfam" id="PF00954">
    <property type="entry name" value="S_locus_glycop"/>
    <property type="match status" value="1"/>
</dbReference>
<dbReference type="PROSITE" id="PS50948">
    <property type="entry name" value="PAN"/>
    <property type="match status" value="1"/>
</dbReference>
<dbReference type="InterPro" id="IPR003609">
    <property type="entry name" value="Pan_app"/>
</dbReference>
<evidence type="ECO:0000256" key="2">
    <source>
        <dbReference type="ARBA" id="ARBA00023157"/>
    </source>
</evidence>
<dbReference type="OrthoDB" id="4062651at2759"/>
<evidence type="ECO:0000259" key="5">
    <source>
        <dbReference type="PROSITE" id="PS50948"/>
    </source>
</evidence>
<dbReference type="CDD" id="cd01098">
    <property type="entry name" value="PAN_AP_plant"/>
    <property type="match status" value="1"/>
</dbReference>
<evidence type="ECO:0000256" key="3">
    <source>
        <dbReference type="ARBA" id="ARBA00023180"/>
    </source>
</evidence>
<keyword evidence="3" id="KW-0325">Glycoprotein</keyword>
<keyword evidence="4" id="KW-1133">Transmembrane helix</keyword>
<dbReference type="PANTHER" id="PTHR32444">
    <property type="entry name" value="BULB-TYPE LECTIN DOMAIN-CONTAINING PROTEIN"/>
    <property type="match status" value="1"/>
</dbReference>
<evidence type="ECO:0000256" key="1">
    <source>
        <dbReference type="ARBA" id="ARBA00022729"/>
    </source>
</evidence>
<dbReference type="AlphaFoldDB" id="A0A5J5A228"/>
<reference evidence="6 7" key="1">
    <citation type="submission" date="2019-09" db="EMBL/GenBank/DDBJ databases">
        <title>A chromosome-level genome assembly of the Chinese tupelo Nyssa sinensis.</title>
        <authorList>
            <person name="Yang X."/>
            <person name="Kang M."/>
            <person name="Yang Y."/>
            <person name="Xiong H."/>
            <person name="Wang M."/>
            <person name="Zhang Z."/>
            <person name="Wang Z."/>
            <person name="Wu H."/>
            <person name="Ma T."/>
            <person name="Liu J."/>
            <person name="Xi Z."/>
        </authorList>
    </citation>
    <scope>NUCLEOTIDE SEQUENCE [LARGE SCALE GENOMIC DNA]</scope>
    <source>
        <strain evidence="6">J267</strain>
        <tissue evidence="6">Leaf</tissue>
    </source>
</reference>
<dbReference type="InterPro" id="IPR000858">
    <property type="entry name" value="S_locus_glycoprot_dom"/>
</dbReference>
<feature type="domain" description="Apple" evidence="5">
    <location>
        <begin position="220"/>
        <end position="303"/>
    </location>
</feature>
<organism evidence="6 7">
    <name type="scientific">Nyssa sinensis</name>
    <dbReference type="NCBI Taxonomy" id="561372"/>
    <lineage>
        <taxon>Eukaryota</taxon>
        <taxon>Viridiplantae</taxon>
        <taxon>Streptophyta</taxon>
        <taxon>Embryophyta</taxon>
        <taxon>Tracheophyta</taxon>
        <taxon>Spermatophyta</taxon>
        <taxon>Magnoliopsida</taxon>
        <taxon>eudicotyledons</taxon>
        <taxon>Gunneridae</taxon>
        <taxon>Pentapetalae</taxon>
        <taxon>asterids</taxon>
        <taxon>Cornales</taxon>
        <taxon>Nyssaceae</taxon>
        <taxon>Nyssa</taxon>
    </lineage>
</organism>
<evidence type="ECO:0000256" key="4">
    <source>
        <dbReference type="SAM" id="Phobius"/>
    </source>
</evidence>
<keyword evidence="2" id="KW-1015">Disulfide bond</keyword>
<keyword evidence="1" id="KW-0732">Signal</keyword>
<feature type="transmembrane region" description="Helical" evidence="4">
    <location>
        <begin position="319"/>
        <end position="340"/>
    </location>
</feature>
<dbReference type="PANTHER" id="PTHR32444:SF247">
    <property type="entry name" value="OS01G0958200 PROTEIN"/>
    <property type="match status" value="1"/>
</dbReference>
<keyword evidence="7" id="KW-1185">Reference proteome</keyword>
<sequence length="423" mass="46820">MLPAKNSTEAVLLDNGNFVIRDVSKPSIIYWQSFDHPTDTWLPGAKLGINKLTGASQVVTSWKNSEDPAPGIFSVRIDPDERKQFVLEWNMSRKYWSSGVWNGQIFSSIPEWEALLFSNFSFVSNENETYLVYSTNRSPSLALIVLDLAGQLKVLTRFSGFLGSKILWSQPINFCGPFGIFNQNDSMFCECLQGFEPFVIKDTELNDWPGGCERKTPLQCENSTSANGKRDGFLEISNMKLPADAKAFPAKSAKWCEWGCKQNCSCTAYAYNSSGCFVWEGALLNLQLSDGNTTKQDLYLKLAASELHNGRGNRKKVRLILSVLVPLTVTISGGIIYCLCMRRLKQMGEKDSSEDLLLFDFSASTNTTDGTNTGNNMRKGGKKDIELPLFSFASVSAATANFSEANKLGEGGFGPVYKVTLNI</sequence>
<dbReference type="GO" id="GO:0048544">
    <property type="term" value="P:recognition of pollen"/>
    <property type="evidence" value="ECO:0007669"/>
    <property type="project" value="InterPro"/>
</dbReference>
<keyword evidence="4" id="KW-0812">Transmembrane</keyword>
<proteinExistence type="predicted"/>
<dbReference type="Pfam" id="PF08276">
    <property type="entry name" value="PAN_2"/>
    <property type="match status" value="1"/>
</dbReference>
<accession>A0A5J5A228</accession>
<evidence type="ECO:0000313" key="6">
    <source>
        <dbReference type="EMBL" id="KAA8525125.1"/>
    </source>
</evidence>
<dbReference type="EMBL" id="CM018046">
    <property type="protein sequence ID" value="KAA8525125.1"/>
    <property type="molecule type" value="Genomic_DNA"/>
</dbReference>
<protein>
    <recommendedName>
        <fullName evidence="5">Apple domain-containing protein</fullName>
    </recommendedName>
</protein>
<dbReference type="SMART" id="SM00473">
    <property type="entry name" value="PAN_AP"/>
    <property type="match status" value="1"/>
</dbReference>
<dbReference type="Proteomes" id="UP000325577">
    <property type="component" value="Linkage Group LG3"/>
</dbReference>
<name>A0A5J5A228_9ASTE</name>
<dbReference type="InterPro" id="IPR036426">
    <property type="entry name" value="Bulb-type_lectin_dom_sf"/>
</dbReference>
<dbReference type="InterPro" id="IPR001480">
    <property type="entry name" value="Bulb-type_lectin_dom"/>
</dbReference>
<dbReference type="Pfam" id="PF01453">
    <property type="entry name" value="B_lectin"/>
    <property type="match status" value="1"/>
</dbReference>